<dbReference type="Pfam" id="PF05643">
    <property type="entry name" value="GNA1162-like"/>
    <property type="match status" value="1"/>
</dbReference>
<accession>A0A644TK54</accession>
<gene>
    <name evidence="1" type="ORF">SDC9_12349</name>
</gene>
<proteinExistence type="predicted"/>
<dbReference type="Gene3D" id="3.40.50.10610">
    <property type="entry name" value="ABC-type transport auxiliary lipoprotein component"/>
    <property type="match status" value="1"/>
</dbReference>
<protein>
    <recommendedName>
        <fullName evidence="2">Lipoprotein</fullName>
    </recommendedName>
</protein>
<evidence type="ECO:0000313" key="1">
    <source>
        <dbReference type="EMBL" id="MPL66662.1"/>
    </source>
</evidence>
<sequence length="299" mass="35240">MRKLLLILTTICLFVSCNLAKDVIEKNMPKEEDATEDVIADITGEKKEVVIDTNVTRLSKKEIKKLKKERERQDKIAAGDTLGFVKKTWLKYFPKREDRIISYPLMYSQKPKTILLIYPWNRSKNMAASEMYIINISRELSLKGYYVVPPMITMNLHNEDTMFSSQYVKTNDLKKYKMEYGADAVMFVTIFSLNKPWWSTNINSVAEYNLISTTTSDTLFNRKADFNYDSPIPPYKVDKSKDTYEMEPRTIPLFGTCFQMQRSVFMDFPYGPYHKKYLKDQKKFSYQREMRYKVDARPS</sequence>
<reference evidence="1" key="1">
    <citation type="submission" date="2019-08" db="EMBL/GenBank/DDBJ databases">
        <authorList>
            <person name="Kucharzyk K."/>
            <person name="Murdoch R.W."/>
            <person name="Higgins S."/>
            <person name="Loffler F."/>
        </authorList>
    </citation>
    <scope>NUCLEOTIDE SEQUENCE</scope>
</reference>
<name>A0A644TK54_9ZZZZ</name>
<dbReference type="InterPro" id="IPR008517">
    <property type="entry name" value="GNA1162-like"/>
</dbReference>
<dbReference type="PROSITE" id="PS51257">
    <property type="entry name" value="PROKAR_LIPOPROTEIN"/>
    <property type="match status" value="1"/>
</dbReference>
<comment type="caution">
    <text evidence="1">The sequence shown here is derived from an EMBL/GenBank/DDBJ whole genome shotgun (WGS) entry which is preliminary data.</text>
</comment>
<dbReference type="EMBL" id="VSSQ01000033">
    <property type="protein sequence ID" value="MPL66662.1"/>
    <property type="molecule type" value="Genomic_DNA"/>
</dbReference>
<evidence type="ECO:0008006" key="2">
    <source>
        <dbReference type="Google" id="ProtNLM"/>
    </source>
</evidence>
<organism evidence="1">
    <name type="scientific">bioreactor metagenome</name>
    <dbReference type="NCBI Taxonomy" id="1076179"/>
    <lineage>
        <taxon>unclassified sequences</taxon>
        <taxon>metagenomes</taxon>
        <taxon>ecological metagenomes</taxon>
    </lineage>
</organism>
<dbReference type="AlphaFoldDB" id="A0A644TK54"/>